<accession>A0A1A9VXB0</accession>
<dbReference type="EnsemblMetazoa" id="GAUT050617-RA">
    <property type="protein sequence ID" value="GAUT050617-PA"/>
    <property type="gene ID" value="GAUT050617"/>
</dbReference>
<reference evidence="1" key="1">
    <citation type="submission" date="2020-05" db="UniProtKB">
        <authorList>
            <consortium name="EnsemblMetazoa"/>
        </authorList>
    </citation>
    <scope>IDENTIFICATION</scope>
    <source>
        <strain evidence="1">TTRI</strain>
    </source>
</reference>
<proteinExistence type="predicted"/>
<name>A0A1A9VXB0_GLOAU</name>
<dbReference type="VEuPathDB" id="VectorBase:GAUT050617"/>
<protein>
    <submittedName>
        <fullName evidence="1">Uncharacterized protein</fullName>
    </submittedName>
</protein>
<evidence type="ECO:0000313" key="2">
    <source>
        <dbReference type="Proteomes" id="UP000078200"/>
    </source>
</evidence>
<organism evidence="1 2">
    <name type="scientific">Glossina austeni</name>
    <name type="common">Savannah tsetse fly</name>
    <dbReference type="NCBI Taxonomy" id="7395"/>
    <lineage>
        <taxon>Eukaryota</taxon>
        <taxon>Metazoa</taxon>
        <taxon>Ecdysozoa</taxon>
        <taxon>Arthropoda</taxon>
        <taxon>Hexapoda</taxon>
        <taxon>Insecta</taxon>
        <taxon>Pterygota</taxon>
        <taxon>Neoptera</taxon>
        <taxon>Endopterygota</taxon>
        <taxon>Diptera</taxon>
        <taxon>Brachycera</taxon>
        <taxon>Muscomorpha</taxon>
        <taxon>Hippoboscoidea</taxon>
        <taxon>Glossinidae</taxon>
        <taxon>Glossina</taxon>
    </lineage>
</organism>
<dbReference type="AlphaFoldDB" id="A0A1A9VXB0"/>
<dbReference type="Proteomes" id="UP000078200">
    <property type="component" value="Unassembled WGS sequence"/>
</dbReference>
<evidence type="ECO:0000313" key="1">
    <source>
        <dbReference type="EnsemblMetazoa" id="GAUT050617-PA"/>
    </source>
</evidence>
<sequence>MAAVQSISMQYNEMMEGTTETTISAATVATPNGWEADISAGDTLAGEADALLEGAPQASVPTPALNTLTEVADTQAGHTADTLIEGTPAPEEDTAQVDKLAGEIAKDDIQQFTFKKPSLQQTPLPPPLTVDEFSREQLFQRLKNEHNEKLAEAFNKFSRP</sequence>
<keyword evidence="2" id="KW-1185">Reference proteome</keyword>